<dbReference type="PANTHER" id="PTHR46401">
    <property type="entry name" value="GLYCOSYLTRANSFERASE WBBK-RELATED"/>
    <property type="match status" value="1"/>
</dbReference>
<keyword evidence="1 5" id="KW-0808">Transferase</keyword>
<dbReference type="GO" id="GO:0009103">
    <property type="term" value="P:lipopolysaccharide biosynthetic process"/>
    <property type="evidence" value="ECO:0007669"/>
    <property type="project" value="TreeGrafter"/>
</dbReference>
<dbReference type="Pfam" id="PF13439">
    <property type="entry name" value="Glyco_transf_4"/>
    <property type="match status" value="1"/>
</dbReference>
<feature type="domain" description="Glycosyltransferase subfamily 4-like N-terminal" evidence="4">
    <location>
        <begin position="63"/>
        <end position="205"/>
    </location>
</feature>
<organism evidence="5">
    <name type="scientific">Caldilineaceae bacterium SB0661_bin_32</name>
    <dbReference type="NCBI Taxonomy" id="2605255"/>
    <lineage>
        <taxon>Bacteria</taxon>
        <taxon>Bacillati</taxon>
        <taxon>Chloroflexota</taxon>
        <taxon>Caldilineae</taxon>
        <taxon>Caldilineales</taxon>
        <taxon>Caldilineaceae</taxon>
    </lineage>
</organism>
<evidence type="ECO:0000256" key="2">
    <source>
        <dbReference type="SAM" id="MobiDB-lite"/>
    </source>
</evidence>
<feature type="region of interest" description="Disordered" evidence="2">
    <location>
        <begin position="203"/>
        <end position="224"/>
    </location>
</feature>
<dbReference type="Pfam" id="PF00534">
    <property type="entry name" value="Glycos_transf_1"/>
    <property type="match status" value="1"/>
</dbReference>
<dbReference type="EMBL" id="VXMH01000076">
    <property type="protein sequence ID" value="MYC96223.1"/>
    <property type="molecule type" value="Genomic_DNA"/>
</dbReference>
<dbReference type="InterPro" id="IPR001296">
    <property type="entry name" value="Glyco_trans_1"/>
</dbReference>
<evidence type="ECO:0000259" key="3">
    <source>
        <dbReference type="Pfam" id="PF00534"/>
    </source>
</evidence>
<reference evidence="5" key="1">
    <citation type="submission" date="2019-09" db="EMBL/GenBank/DDBJ databases">
        <title>Characterisation of the sponge microbiome using genome-centric metagenomics.</title>
        <authorList>
            <person name="Engelberts J.P."/>
            <person name="Robbins S.J."/>
            <person name="De Goeij J.M."/>
            <person name="Aranda M."/>
            <person name="Bell S.C."/>
            <person name="Webster N.S."/>
        </authorList>
    </citation>
    <scope>NUCLEOTIDE SEQUENCE</scope>
    <source>
        <strain evidence="5">SB0661_bin_32</strain>
    </source>
</reference>
<dbReference type="AlphaFoldDB" id="A0A6B1D9Y2"/>
<gene>
    <name evidence="5" type="ORF">F4X14_14765</name>
</gene>
<comment type="caution">
    <text evidence="5">The sequence shown here is derived from an EMBL/GenBank/DDBJ whole genome shotgun (WGS) entry which is preliminary data.</text>
</comment>
<dbReference type="InterPro" id="IPR028098">
    <property type="entry name" value="Glyco_trans_4-like_N"/>
</dbReference>
<evidence type="ECO:0000313" key="5">
    <source>
        <dbReference type="EMBL" id="MYC96223.1"/>
    </source>
</evidence>
<accession>A0A6B1D9Y2</accession>
<dbReference type="Gene3D" id="3.40.50.2000">
    <property type="entry name" value="Glycogen Phosphorylase B"/>
    <property type="match status" value="2"/>
</dbReference>
<dbReference type="GO" id="GO:0016757">
    <property type="term" value="F:glycosyltransferase activity"/>
    <property type="evidence" value="ECO:0007669"/>
    <property type="project" value="InterPro"/>
</dbReference>
<feature type="compositionally biased region" description="Basic and acidic residues" evidence="2">
    <location>
        <begin position="206"/>
        <end position="221"/>
    </location>
</feature>
<sequence>MHIVVSGWFWGQPNTGSGQYLHRLLPHLAALNAPAGTANAADSHGRAETYNQAQGADNRKPIKYTLLLPRNPVESRQRDALAPFPSHLTTVVSPPPPLPRQLAKVYWEQVTVPRRARSLGADLLLVPYWAAPLWQPAPTVVTVHDLIPLLLPPYRGGWPGRLYTRLVCSSARRCVAVLTVSEASRRDIVAHLGLPGERVYAVHHGPNRESGDPERQEKDPSISRGRRVARKYSLPERYFLYLGGFDVRKNVVGIVHAYRRYLDLGGDPAVKLVVAGRLPRSDTAFFPDPKRLVRQLELTEHVRFIGWVEEADKAPLYAAAAAFLFPSLYEGFGMMLLEAMAAGTPVITSSE</sequence>
<proteinExistence type="predicted"/>
<evidence type="ECO:0000259" key="4">
    <source>
        <dbReference type="Pfam" id="PF13439"/>
    </source>
</evidence>
<dbReference type="SUPFAM" id="SSF53756">
    <property type="entry name" value="UDP-Glycosyltransferase/glycogen phosphorylase"/>
    <property type="match status" value="1"/>
</dbReference>
<evidence type="ECO:0000256" key="1">
    <source>
        <dbReference type="ARBA" id="ARBA00022679"/>
    </source>
</evidence>
<feature type="domain" description="Glycosyl transferase family 1" evidence="3">
    <location>
        <begin position="236"/>
        <end position="349"/>
    </location>
</feature>
<dbReference type="CDD" id="cd03809">
    <property type="entry name" value="GT4_MtfB-like"/>
    <property type="match status" value="1"/>
</dbReference>
<dbReference type="PANTHER" id="PTHR46401:SF2">
    <property type="entry name" value="GLYCOSYLTRANSFERASE WBBK-RELATED"/>
    <property type="match status" value="1"/>
</dbReference>
<protein>
    <submittedName>
        <fullName evidence="5">Glycosyltransferase family 4 protein</fullName>
    </submittedName>
</protein>
<name>A0A6B1D9Y2_9CHLR</name>